<evidence type="ECO:0000256" key="7">
    <source>
        <dbReference type="ARBA" id="ARBA00023277"/>
    </source>
</evidence>
<accession>A0A1I2KD53</accession>
<dbReference type="RefSeq" id="WP_074844766.1">
    <property type="nucleotide sequence ID" value="NZ_FOOE01000005.1"/>
</dbReference>
<dbReference type="Proteomes" id="UP000182135">
    <property type="component" value="Unassembled WGS sequence"/>
</dbReference>
<dbReference type="PANTHER" id="PTHR32438">
    <property type="entry name" value="4-ALPHA-GLUCANOTRANSFERASE DPE1, CHLOROPLASTIC/AMYLOPLASTIC"/>
    <property type="match status" value="1"/>
</dbReference>
<reference evidence="11 12" key="1">
    <citation type="submission" date="2016-10" db="EMBL/GenBank/DDBJ databases">
        <authorList>
            <person name="de Groot N.N."/>
        </authorList>
    </citation>
    <scope>NUCLEOTIDE SEQUENCE [LARGE SCALE GENOMIC DNA]</scope>
    <source>
        <strain evidence="11 12">NLAE-zl-G419</strain>
    </source>
</reference>
<evidence type="ECO:0000256" key="2">
    <source>
        <dbReference type="ARBA" id="ARBA00005684"/>
    </source>
</evidence>
<comment type="similarity">
    <text evidence="2 10">Belongs to the disproportionating enzyme family.</text>
</comment>
<evidence type="ECO:0000256" key="8">
    <source>
        <dbReference type="ARBA" id="ARBA00031423"/>
    </source>
</evidence>
<dbReference type="NCBIfam" id="NF011080">
    <property type="entry name" value="PRK14508.1-3"/>
    <property type="match status" value="1"/>
</dbReference>
<dbReference type="STRING" id="1529.SAMN04487885_10547"/>
<name>A0A1I2KD53_9CLOT</name>
<dbReference type="Pfam" id="PF02446">
    <property type="entry name" value="Glyco_hydro_77"/>
    <property type="match status" value="1"/>
</dbReference>
<dbReference type="GO" id="GO:0005975">
    <property type="term" value="P:carbohydrate metabolic process"/>
    <property type="evidence" value="ECO:0007669"/>
    <property type="project" value="InterPro"/>
</dbReference>
<proteinExistence type="inferred from homology"/>
<dbReference type="InterPro" id="IPR003385">
    <property type="entry name" value="Glyco_hydro_77"/>
</dbReference>
<dbReference type="AlphaFoldDB" id="A0A1I2KD53"/>
<keyword evidence="12" id="KW-1185">Reference proteome</keyword>
<dbReference type="GO" id="GO:0004134">
    <property type="term" value="F:4-alpha-glucanotransferase activity"/>
    <property type="evidence" value="ECO:0007669"/>
    <property type="project" value="UniProtKB-EC"/>
</dbReference>
<evidence type="ECO:0000313" key="12">
    <source>
        <dbReference type="Proteomes" id="UP000182135"/>
    </source>
</evidence>
<protein>
    <recommendedName>
        <fullName evidence="4 10">4-alpha-glucanotransferase</fullName>
        <ecNumber evidence="3 10">2.4.1.25</ecNumber>
    </recommendedName>
    <alternativeName>
        <fullName evidence="8 10">Amylomaltase</fullName>
    </alternativeName>
    <alternativeName>
        <fullName evidence="9 10">Disproportionating enzyme</fullName>
    </alternativeName>
</protein>
<dbReference type="EC" id="2.4.1.25" evidence="3 10"/>
<evidence type="ECO:0000256" key="1">
    <source>
        <dbReference type="ARBA" id="ARBA00000439"/>
    </source>
</evidence>
<dbReference type="Gene3D" id="3.20.20.80">
    <property type="entry name" value="Glycosidases"/>
    <property type="match status" value="1"/>
</dbReference>
<keyword evidence="6 10" id="KW-0808">Transferase</keyword>
<evidence type="ECO:0000256" key="10">
    <source>
        <dbReference type="RuleBase" id="RU361207"/>
    </source>
</evidence>
<dbReference type="OrthoDB" id="9811841at2"/>
<keyword evidence="5 10" id="KW-0328">Glycosyltransferase</keyword>
<organism evidence="11 12">
    <name type="scientific">Clostridium cadaveris</name>
    <dbReference type="NCBI Taxonomy" id="1529"/>
    <lineage>
        <taxon>Bacteria</taxon>
        <taxon>Bacillati</taxon>
        <taxon>Bacillota</taxon>
        <taxon>Clostridia</taxon>
        <taxon>Eubacteriales</taxon>
        <taxon>Clostridiaceae</taxon>
        <taxon>Clostridium</taxon>
    </lineage>
</organism>
<dbReference type="InterPro" id="IPR017853">
    <property type="entry name" value="GH"/>
</dbReference>
<dbReference type="SUPFAM" id="SSF51445">
    <property type="entry name" value="(Trans)glycosidases"/>
    <property type="match status" value="1"/>
</dbReference>
<evidence type="ECO:0000313" key="11">
    <source>
        <dbReference type="EMBL" id="SFF64288.1"/>
    </source>
</evidence>
<evidence type="ECO:0000256" key="6">
    <source>
        <dbReference type="ARBA" id="ARBA00022679"/>
    </source>
</evidence>
<keyword evidence="7 10" id="KW-0119">Carbohydrate metabolism</keyword>
<dbReference type="eggNOG" id="COG1640">
    <property type="taxonomic scope" value="Bacteria"/>
</dbReference>
<dbReference type="EMBL" id="FOOE01000005">
    <property type="protein sequence ID" value="SFF64288.1"/>
    <property type="molecule type" value="Genomic_DNA"/>
</dbReference>
<dbReference type="PANTHER" id="PTHR32438:SF5">
    <property type="entry name" value="4-ALPHA-GLUCANOTRANSFERASE DPE1, CHLOROPLASTIC_AMYLOPLASTIC"/>
    <property type="match status" value="1"/>
</dbReference>
<dbReference type="NCBIfam" id="TIGR00217">
    <property type="entry name" value="malQ"/>
    <property type="match status" value="1"/>
</dbReference>
<evidence type="ECO:0000256" key="5">
    <source>
        <dbReference type="ARBA" id="ARBA00022676"/>
    </source>
</evidence>
<evidence type="ECO:0000256" key="9">
    <source>
        <dbReference type="ARBA" id="ARBA00031501"/>
    </source>
</evidence>
<evidence type="ECO:0000256" key="3">
    <source>
        <dbReference type="ARBA" id="ARBA00012560"/>
    </source>
</evidence>
<gene>
    <name evidence="11" type="ORF">SAMN04487885_10547</name>
</gene>
<evidence type="ECO:0000256" key="4">
    <source>
        <dbReference type="ARBA" id="ARBA00020295"/>
    </source>
</evidence>
<comment type="catalytic activity">
    <reaction evidence="1 10">
        <text>Transfers a segment of a (1-&gt;4)-alpha-D-glucan to a new position in an acceptor, which may be glucose or a (1-&gt;4)-alpha-D-glucan.</text>
        <dbReference type="EC" id="2.4.1.25"/>
    </reaction>
</comment>
<sequence length="493" mass="58007">MRKSGILMHISSLPSKYGVGTLGEEAYKFVDFLKDSGQSFWQILPIGPTSFGDSPYQSPSTYAGNPYFIDFELLMHDGLLENGDYERYDWGKDEEKVDFNALFQNRYKVLRRAYRNGFERDKKEVEKFKKENEYWLLDYGLFMAIKKYFGLKSFLQWDMSIRRGEKEERERYREILKDDIDFYIYVQYLFFKQWRNLKEYANKNGVEIIGDIPIYVAEDSVDVWSNKEIFCLDNDFNPIEVAGCPPDAFSENGQLWGNPLYNWEALKNQDFRWWINRIKYASSIYDVVRIDHFRAFSSYYGIPKGERTAKNGSWKIAYGEELFKRVKEEISNVRIIAEELGVLSQDVYELMEKVDFPGMKVLLFAFNSREDSDYIPYKIEANSVAYIGTHDNDTYMGWVNKADGEDLNFAKKYMNLTKEEGYNWGVIRTLLETKAEISVIQMQDILGLGNEARMNQPSTLGTNWLWRSKKDVFTKELSSKLYEVTKIFGRIPK</sequence>